<sequence>MTLILTFVELLQSHWHSLEMWWILKWSKTVFGQSFSACSEILTTEYMPRR</sequence>
<evidence type="ECO:0000313" key="2">
    <source>
        <dbReference type="Proteomes" id="UP000012073"/>
    </source>
</evidence>
<dbReference type="GeneID" id="17319410"/>
<reference evidence="2" key="1">
    <citation type="journal article" date="2013" name="Proc. Natl. Acad. Sci. U.S.A.">
        <title>Genome structure and metabolic features in the red seaweed Chondrus crispus shed light on evolution of the Archaeplastida.</title>
        <authorList>
            <person name="Collen J."/>
            <person name="Porcel B."/>
            <person name="Carre W."/>
            <person name="Ball S.G."/>
            <person name="Chaparro C."/>
            <person name="Tonon T."/>
            <person name="Barbeyron T."/>
            <person name="Michel G."/>
            <person name="Noel B."/>
            <person name="Valentin K."/>
            <person name="Elias M."/>
            <person name="Artiguenave F."/>
            <person name="Arun A."/>
            <person name="Aury J.M."/>
            <person name="Barbosa-Neto J.F."/>
            <person name="Bothwell J.H."/>
            <person name="Bouget F.Y."/>
            <person name="Brillet L."/>
            <person name="Cabello-Hurtado F."/>
            <person name="Capella-Gutierrez S."/>
            <person name="Charrier B."/>
            <person name="Cladiere L."/>
            <person name="Cock J.M."/>
            <person name="Coelho S.M."/>
            <person name="Colleoni C."/>
            <person name="Czjzek M."/>
            <person name="Da Silva C."/>
            <person name="Delage L."/>
            <person name="Denoeud F."/>
            <person name="Deschamps P."/>
            <person name="Dittami S.M."/>
            <person name="Gabaldon T."/>
            <person name="Gachon C.M."/>
            <person name="Groisillier A."/>
            <person name="Herve C."/>
            <person name="Jabbari K."/>
            <person name="Katinka M."/>
            <person name="Kloareg B."/>
            <person name="Kowalczyk N."/>
            <person name="Labadie K."/>
            <person name="Leblanc C."/>
            <person name="Lopez P.J."/>
            <person name="McLachlan D.H."/>
            <person name="Meslet-Cladiere L."/>
            <person name="Moustafa A."/>
            <person name="Nehr Z."/>
            <person name="Nyvall Collen P."/>
            <person name="Panaud O."/>
            <person name="Partensky F."/>
            <person name="Poulain J."/>
            <person name="Rensing S.A."/>
            <person name="Rousvoal S."/>
            <person name="Samson G."/>
            <person name="Symeonidi A."/>
            <person name="Weissenbach J."/>
            <person name="Zambounis A."/>
            <person name="Wincker P."/>
            <person name="Boyen C."/>
        </authorList>
    </citation>
    <scope>NUCLEOTIDE SEQUENCE [LARGE SCALE GENOMIC DNA]</scope>
    <source>
        <strain evidence="2">cv. Stackhouse</strain>
    </source>
</reference>
<dbReference type="Proteomes" id="UP000012073">
    <property type="component" value="Unassembled WGS sequence"/>
</dbReference>
<proteinExistence type="predicted"/>
<dbReference type="AlphaFoldDB" id="R7QSF4"/>
<dbReference type="KEGG" id="ccp:CHC_T00007993001"/>
<evidence type="ECO:0000313" key="1">
    <source>
        <dbReference type="EMBL" id="CDF41407.1"/>
    </source>
</evidence>
<gene>
    <name evidence="1" type="ORF">CHC_T00007993001</name>
</gene>
<dbReference type="RefSeq" id="XP_005711701.1">
    <property type="nucleotide sequence ID" value="XM_005711644.1"/>
</dbReference>
<organism evidence="1 2">
    <name type="scientific">Chondrus crispus</name>
    <name type="common">Carrageen Irish moss</name>
    <name type="synonym">Polymorpha crispa</name>
    <dbReference type="NCBI Taxonomy" id="2769"/>
    <lineage>
        <taxon>Eukaryota</taxon>
        <taxon>Rhodophyta</taxon>
        <taxon>Florideophyceae</taxon>
        <taxon>Rhodymeniophycidae</taxon>
        <taxon>Gigartinales</taxon>
        <taxon>Gigartinaceae</taxon>
        <taxon>Chondrus</taxon>
    </lineage>
</organism>
<keyword evidence="2" id="KW-1185">Reference proteome</keyword>
<dbReference type="EMBL" id="HG002370">
    <property type="protein sequence ID" value="CDF41407.1"/>
    <property type="molecule type" value="Genomic_DNA"/>
</dbReference>
<dbReference type="Gramene" id="CDF41407">
    <property type="protein sequence ID" value="CDF41407"/>
    <property type="gene ID" value="CHC_T00007993001"/>
</dbReference>
<name>R7QSF4_CHOCR</name>
<protein>
    <submittedName>
        <fullName evidence="1">Uncharacterized protein</fullName>
    </submittedName>
</protein>
<accession>R7QSF4</accession>